<dbReference type="EMBL" id="JANPWB010000012">
    <property type="protein sequence ID" value="KAJ1113615.1"/>
    <property type="molecule type" value="Genomic_DNA"/>
</dbReference>
<gene>
    <name evidence="1" type="ORF">NDU88_001857</name>
</gene>
<evidence type="ECO:0000313" key="2">
    <source>
        <dbReference type="Proteomes" id="UP001066276"/>
    </source>
</evidence>
<sequence length="98" mass="11240">MISQGVVMGPAIKANQMSSTFTRHCLKRDLLPTVEDKRLGDKRRRCHLREASSVKRQSYIRDLLRARAFGSPLCYLPCHFGSFAFQFLDTFHPGNLLQ</sequence>
<accession>A0AAV7NLE5</accession>
<evidence type="ECO:0000313" key="1">
    <source>
        <dbReference type="EMBL" id="KAJ1113615.1"/>
    </source>
</evidence>
<keyword evidence="2" id="KW-1185">Reference proteome</keyword>
<organism evidence="1 2">
    <name type="scientific">Pleurodeles waltl</name>
    <name type="common">Iberian ribbed newt</name>
    <dbReference type="NCBI Taxonomy" id="8319"/>
    <lineage>
        <taxon>Eukaryota</taxon>
        <taxon>Metazoa</taxon>
        <taxon>Chordata</taxon>
        <taxon>Craniata</taxon>
        <taxon>Vertebrata</taxon>
        <taxon>Euteleostomi</taxon>
        <taxon>Amphibia</taxon>
        <taxon>Batrachia</taxon>
        <taxon>Caudata</taxon>
        <taxon>Salamandroidea</taxon>
        <taxon>Salamandridae</taxon>
        <taxon>Pleurodelinae</taxon>
        <taxon>Pleurodeles</taxon>
    </lineage>
</organism>
<comment type="caution">
    <text evidence="1">The sequence shown here is derived from an EMBL/GenBank/DDBJ whole genome shotgun (WGS) entry which is preliminary data.</text>
</comment>
<name>A0AAV7NLE5_PLEWA</name>
<protein>
    <submittedName>
        <fullName evidence="1">Uncharacterized protein</fullName>
    </submittedName>
</protein>
<reference evidence="1" key="1">
    <citation type="journal article" date="2022" name="bioRxiv">
        <title>Sequencing and chromosome-scale assembly of the giantPleurodeles waltlgenome.</title>
        <authorList>
            <person name="Brown T."/>
            <person name="Elewa A."/>
            <person name="Iarovenko S."/>
            <person name="Subramanian E."/>
            <person name="Araus A.J."/>
            <person name="Petzold A."/>
            <person name="Susuki M."/>
            <person name="Suzuki K.-i.T."/>
            <person name="Hayashi T."/>
            <person name="Toyoda A."/>
            <person name="Oliveira C."/>
            <person name="Osipova E."/>
            <person name="Leigh N.D."/>
            <person name="Simon A."/>
            <person name="Yun M.H."/>
        </authorList>
    </citation>
    <scope>NUCLEOTIDE SEQUENCE</scope>
    <source>
        <strain evidence="1">20211129_DDA</strain>
        <tissue evidence="1">Liver</tissue>
    </source>
</reference>
<dbReference type="AlphaFoldDB" id="A0AAV7NLE5"/>
<dbReference type="Proteomes" id="UP001066276">
    <property type="component" value="Chromosome 8"/>
</dbReference>
<proteinExistence type="predicted"/>